<dbReference type="CDD" id="cd00729">
    <property type="entry name" value="rubredoxin_SM"/>
    <property type="match status" value="1"/>
</dbReference>
<dbReference type="SUPFAM" id="SSF57802">
    <property type="entry name" value="Rubredoxin-like"/>
    <property type="match status" value="2"/>
</dbReference>
<comment type="caution">
    <text evidence="7">The sequence shown here is derived from an EMBL/GenBank/DDBJ whole genome shotgun (WGS) entry which is preliminary data.</text>
</comment>
<dbReference type="PANTHER" id="PTHR48136:SF1">
    <property type="entry name" value="RUBREDOXIN-LIKE SUPERFAMILY PROTEIN"/>
    <property type="match status" value="1"/>
</dbReference>
<feature type="domain" description="Rubredoxin-like" evidence="6">
    <location>
        <begin position="85"/>
        <end position="128"/>
    </location>
</feature>
<dbReference type="InterPro" id="IPR024934">
    <property type="entry name" value="Rubredoxin-like_dom"/>
</dbReference>
<dbReference type="Pfam" id="PF21349">
    <property type="entry name" value="RUBY_RBDX"/>
    <property type="match status" value="1"/>
</dbReference>
<keyword evidence="3" id="KW-0479">Metal-binding</keyword>
<protein>
    <submittedName>
        <fullName evidence="7">Rubredoxin</fullName>
    </submittedName>
</protein>
<dbReference type="Pfam" id="PF00301">
    <property type="entry name" value="Rubredoxin"/>
    <property type="match status" value="1"/>
</dbReference>
<organism evidence="7 8">
    <name type="scientific">Candidatus Lachnoclostridium stercoripullorum</name>
    <dbReference type="NCBI Taxonomy" id="2838635"/>
    <lineage>
        <taxon>Bacteria</taxon>
        <taxon>Bacillati</taxon>
        <taxon>Bacillota</taxon>
        <taxon>Clostridia</taxon>
        <taxon>Lachnospirales</taxon>
        <taxon>Lachnospiraceae</taxon>
    </lineage>
</organism>
<evidence type="ECO:0000259" key="6">
    <source>
        <dbReference type="PROSITE" id="PS50903"/>
    </source>
</evidence>
<dbReference type="GO" id="GO:0005506">
    <property type="term" value="F:iron ion binding"/>
    <property type="evidence" value="ECO:0007669"/>
    <property type="project" value="InterPro"/>
</dbReference>
<accession>A0A9D1W465</accession>
<dbReference type="InterPro" id="IPR024935">
    <property type="entry name" value="Rubredoxin_dom"/>
</dbReference>
<dbReference type="PANTHER" id="PTHR48136">
    <property type="entry name" value="RUBREDOXIN-LIKE SUPERFAMILY PROTEIN"/>
    <property type="match status" value="1"/>
</dbReference>
<dbReference type="InterPro" id="IPR048574">
    <property type="entry name" value="RUBY_RBDX"/>
</dbReference>
<evidence type="ECO:0000313" key="8">
    <source>
        <dbReference type="Proteomes" id="UP000886780"/>
    </source>
</evidence>
<proteinExistence type="predicted"/>
<keyword evidence="5" id="KW-0408">Iron</keyword>
<dbReference type="Proteomes" id="UP000886780">
    <property type="component" value="Unassembled WGS sequence"/>
</dbReference>
<gene>
    <name evidence="7" type="ORF">IAA28_05065</name>
</gene>
<evidence type="ECO:0000256" key="1">
    <source>
        <dbReference type="ARBA" id="ARBA00001965"/>
    </source>
</evidence>
<keyword evidence="2" id="KW-0813">Transport</keyword>
<comment type="cofactor">
    <cofactor evidence="1">
        <name>Fe(3+)</name>
        <dbReference type="ChEBI" id="CHEBI:29034"/>
    </cofactor>
</comment>
<dbReference type="Gene3D" id="2.20.28.10">
    <property type="match status" value="2"/>
</dbReference>
<dbReference type="CDD" id="cd00730">
    <property type="entry name" value="rubredoxin"/>
    <property type="match status" value="1"/>
</dbReference>
<reference evidence="7" key="1">
    <citation type="journal article" date="2021" name="PeerJ">
        <title>Extensive microbial diversity within the chicken gut microbiome revealed by metagenomics and culture.</title>
        <authorList>
            <person name="Gilroy R."/>
            <person name="Ravi A."/>
            <person name="Getino M."/>
            <person name="Pursley I."/>
            <person name="Horton D.L."/>
            <person name="Alikhan N.F."/>
            <person name="Baker D."/>
            <person name="Gharbi K."/>
            <person name="Hall N."/>
            <person name="Watson M."/>
            <person name="Adriaenssens E.M."/>
            <person name="Foster-Nyarko E."/>
            <person name="Jarju S."/>
            <person name="Secka A."/>
            <person name="Antonio M."/>
            <person name="Oren A."/>
            <person name="Chaudhuri R.R."/>
            <person name="La Ragione R."/>
            <person name="Hildebrand F."/>
            <person name="Pallen M.J."/>
        </authorList>
    </citation>
    <scope>NUCLEOTIDE SEQUENCE</scope>
    <source>
        <strain evidence="7">ChiGjej4B4-12881</strain>
    </source>
</reference>
<evidence type="ECO:0000256" key="3">
    <source>
        <dbReference type="ARBA" id="ARBA00022723"/>
    </source>
</evidence>
<evidence type="ECO:0000256" key="2">
    <source>
        <dbReference type="ARBA" id="ARBA00022448"/>
    </source>
</evidence>
<feature type="domain" description="Rubredoxin-like" evidence="6">
    <location>
        <begin position="264"/>
        <end position="298"/>
    </location>
</feature>
<sequence>MGSYSSPECIFSQTPISLLPPALGRIYPKSIPQNRREIHRLLLLTNNSGVYYNYFRIILKSQKCFVKKYKNAVFRHTKICKEDESMRYICSICGYVYDEEKEGVPFSGLPDTWVCPLCRAAKSLFAPERQPETASAPVTPALSRETNVPDEAPELLSPLVLSALCSNLARGCEKQYKEEEAALFQEIADYFAAAAPASQDDSGGLAGLLQDDLDRGYPAVHGAARELGDRGTQRVCVWGEKVTMILNSLAQRYRAEGPSFLKYTQIWVCSVCGFVFVGNEPPELCPVCKVPAWKFDKIEGRASK</sequence>
<keyword evidence="4" id="KW-0249">Electron transport</keyword>
<evidence type="ECO:0000256" key="4">
    <source>
        <dbReference type="ARBA" id="ARBA00022982"/>
    </source>
</evidence>
<dbReference type="EMBL" id="DXEU01000090">
    <property type="protein sequence ID" value="HIX52156.1"/>
    <property type="molecule type" value="Genomic_DNA"/>
</dbReference>
<reference evidence="7" key="2">
    <citation type="submission" date="2021-04" db="EMBL/GenBank/DDBJ databases">
        <authorList>
            <person name="Gilroy R."/>
        </authorList>
    </citation>
    <scope>NUCLEOTIDE SEQUENCE</scope>
    <source>
        <strain evidence="7">ChiGjej4B4-12881</strain>
    </source>
</reference>
<evidence type="ECO:0000313" key="7">
    <source>
        <dbReference type="EMBL" id="HIX52156.1"/>
    </source>
</evidence>
<dbReference type="AlphaFoldDB" id="A0A9D1W465"/>
<evidence type="ECO:0000256" key="5">
    <source>
        <dbReference type="ARBA" id="ARBA00023004"/>
    </source>
</evidence>
<name>A0A9D1W465_9FIRM</name>
<dbReference type="PROSITE" id="PS50903">
    <property type="entry name" value="RUBREDOXIN_LIKE"/>
    <property type="match status" value="2"/>
</dbReference>